<dbReference type="PANTHER" id="PTHR11567:SF110">
    <property type="entry name" value="2-PHOSPHOXYLOSE PHOSPHATASE 1"/>
    <property type="match status" value="1"/>
</dbReference>
<evidence type="ECO:0000313" key="5">
    <source>
        <dbReference type="EMBL" id="CCA16101.1"/>
    </source>
</evidence>
<sequence>MIRTNGKVWLCVALPFACVVQGGIYDAWKQHEYCNDLKHIDSTRIEPLTPEEQKQVESLLQVQILARHGSRAPYGRVFCWDEKKNNPMNVRWNCSTTSVSSQNIADKSSASGYGRLFRKQYTNGLNILKGDCVVGGILPEGREQHAANGLYLREAYIGPSPFHLFDTANISKVDTRHIYLRSDDQERTLGSGQVLFDAFFPPDASESTLLDDLLTWRVADYSTDHINANENICPIMRYIADLSSTSKTFHDHITSLPVVELEERFTASVGNFSWNTVLECLSVARCNNLPLPNGVDGALFTKIYQEVEFRQGLFLTYNDSWYSKVAMQPLFRDMINNLDDAIAKEQDYAKLAIFMGHDATLMPFLAALQRENWNRSWTPYAAAFVLELYKTTSGHAVRPLYRGKPIKIPECQNSLCDVETFVKALNYARSPRNCNQPKTGVVASSSHRVWYRYFAPFILAILIVFSAMVVFRSRNRTRSSEQETLLSPS</sequence>
<dbReference type="HOGENOM" id="CLU_041865_0_0_1"/>
<dbReference type="GO" id="GO:0016791">
    <property type="term" value="F:phosphatase activity"/>
    <property type="evidence" value="ECO:0007669"/>
    <property type="project" value="TreeGrafter"/>
</dbReference>
<dbReference type="Gene3D" id="3.40.50.1240">
    <property type="entry name" value="Phosphoglycerate mutase-like"/>
    <property type="match status" value="1"/>
</dbReference>
<keyword evidence="4" id="KW-0732">Signal</keyword>
<dbReference type="PROSITE" id="PS00778">
    <property type="entry name" value="HIS_ACID_PHOSPHAT_2"/>
    <property type="match status" value="1"/>
</dbReference>
<dbReference type="PROSITE" id="PS00616">
    <property type="entry name" value="HIS_ACID_PHOSPHAT_1"/>
    <property type="match status" value="1"/>
</dbReference>
<dbReference type="EMBL" id="FR824063">
    <property type="protein sequence ID" value="CCA16101.1"/>
    <property type="molecule type" value="Genomic_DNA"/>
</dbReference>
<organism evidence="5">
    <name type="scientific">Albugo laibachii Nc14</name>
    <dbReference type="NCBI Taxonomy" id="890382"/>
    <lineage>
        <taxon>Eukaryota</taxon>
        <taxon>Sar</taxon>
        <taxon>Stramenopiles</taxon>
        <taxon>Oomycota</taxon>
        <taxon>Peronosporomycetes</taxon>
        <taxon>Albuginales</taxon>
        <taxon>Albuginaceae</taxon>
        <taxon>Albugo</taxon>
    </lineage>
</organism>
<dbReference type="PANTHER" id="PTHR11567">
    <property type="entry name" value="ACID PHOSPHATASE-RELATED"/>
    <property type="match status" value="1"/>
</dbReference>
<evidence type="ECO:0000256" key="2">
    <source>
        <dbReference type="ARBA" id="ARBA00022801"/>
    </source>
</evidence>
<evidence type="ECO:0000256" key="1">
    <source>
        <dbReference type="ARBA" id="ARBA00005375"/>
    </source>
</evidence>
<protein>
    <submittedName>
        <fullName evidence="5">Uncharacterized protein AlNc14C18G1887</fullName>
    </submittedName>
</protein>
<dbReference type="InterPro" id="IPR000560">
    <property type="entry name" value="His_Pase_clade-2"/>
</dbReference>
<keyword evidence="3" id="KW-0812">Transmembrane</keyword>
<comment type="similarity">
    <text evidence="1">Belongs to the histidine acid phosphatase family.</text>
</comment>
<dbReference type="InterPro" id="IPR033379">
    <property type="entry name" value="Acid_Pase_AS"/>
</dbReference>
<proteinExistence type="inferred from homology"/>
<gene>
    <name evidence="5" type="primary">AlNc14C18G1887</name>
    <name evidence="5" type="ORF">ALNC14_022440</name>
</gene>
<dbReference type="SUPFAM" id="SSF53254">
    <property type="entry name" value="Phosphoglycerate mutase-like"/>
    <property type="match status" value="1"/>
</dbReference>
<name>F0W4R6_9STRA</name>
<dbReference type="CDD" id="cd07061">
    <property type="entry name" value="HP_HAP_like"/>
    <property type="match status" value="1"/>
</dbReference>
<dbReference type="AlphaFoldDB" id="F0W4R6"/>
<dbReference type="InterPro" id="IPR029033">
    <property type="entry name" value="His_PPase_superfam"/>
</dbReference>
<dbReference type="Pfam" id="PF00328">
    <property type="entry name" value="His_Phos_2"/>
    <property type="match status" value="1"/>
</dbReference>
<keyword evidence="3" id="KW-1133">Transmembrane helix</keyword>
<reference evidence="5" key="1">
    <citation type="journal article" date="2011" name="PLoS Biol.">
        <title>Gene gain and loss during evolution of obligate parasitism in the white rust pathogen of Arabidopsis thaliana.</title>
        <authorList>
            <person name="Kemen E."/>
            <person name="Gardiner A."/>
            <person name="Schultz-Larsen T."/>
            <person name="Kemen A.C."/>
            <person name="Balmuth A.L."/>
            <person name="Robert-Seilaniantz A."/>
            <person name="Bailey K."/>
            <person name="Holub E."/>
            <person name="Studholme D.J."/>
            <person name="Maclean D."/>
            <person name="Jones J.D."/>
        </authorList>
    </citation>
    <scope>NUCLEOTIDE SEQUENCE</scope>
</reference>
<evidence type="ECO:0000256" key="4">
    <source>
        <dbReference type="SAM" id="SignalP"/>
    </source>
</evidence>
<feature type="chain" id="PRO_5003259637" evidence="4">
    <location>
        <begin position="23"/>
        <end position="489"/>
    </location>
</feature>
<keyword evidence="3" id="KW-0472">Membrane</keyword>
<keyword evidence="2" id="KW-0378">Hydrolase</keyword>
<evidence type="ECO:0000256" key="3">
    <source>
        <dbReference type="SAM" id="Phobius"/>
    </source>
</evidence>
<reference evidence="5" key="2">
    <citation type="submission" date="2011-02" db="EMBL/GenBank/DDBJ databases">
        <authorList>
            <person name="MacLean D."/>
        </authorList>
    </citation>
    <scope>NUCLEOTIDE SEQUENCE</scope>
</reference>
<feature type="transmembrane region" description="Helical" evidence="3">
    <location>
        <begin position="450"/>
        <end position="471"/>
    </location>
</feature>
<feature type="signal peptide" evidence="4">
    <location>
        <begin position="1"/>
        <end position="22"/>
    </location>
</feature>
<accession>F0W4R6</accession>
<dbReference type="InterPro" id="IPR050645">
    <property type="entry name" value="Histidine_acid_phosphatase"/>
</dbReference>